<keyword evidence="2" id="KW-0175">Coiled coil</keyword>
<feature type="coiled-coil region" evidence="2">
    <location>
        <begin position="75"/>
        <end position="113"/>
    </location>
</feature>
<reference evidence="5" key="1">
    <citation type="journal article" date="2019" name="Int. J. Syst. Evol. Microbiol.">
        <title>The Global Catalogue of Microorganisms (GCM) 10K type strain sequencing project: providing services to taxonomists for standard genome sequencing and annotation.</title>
        <authorList>
            <consortium name="The Broad Institute Genomics Platform"/>
            <consortium name="The Broad Institute Genome Sequencing Center for Infectious Disease"/>
            <person name="Wu L."/>
            <person name="Ma J."/>
        </authorList>
    </citation>
    <scope>NUCLEOTIDE SEQUENCE [LARGE SCALE GENOMIC DNA]</scope>
    <source>
        <strain evidence="5">CGMCC 1.18575</strain>
    </source>
</reference>
<dbReference type="InterPro" id="IPR047057">
    <property type="entry name" value="MerR_fam"/>
</dbReference>
<dbReference type="InterPro" id="IPR009061">
    <property type="entry name" value="DNA-bd_dom_put_sf"/>
</dbReference>
<evidence type="ECO:0000256" key="2">
    <source>
        <dbReference type="SAM" id="Coils"/>
    </source>
</evidence>
<dbReference type="CDD" id="cd01107">
    <property type="entry name" value="HTH_BmrR"/>
    <property type="match status" value="1"/>
</dbReference>
<dbReference type="PANTHER" id="PTHR30204:SF97">
    <property type="entry name" value="MERR FAMILY REGULATORY PROTEIN"/>
    <property type="match status" value="1"/>
</dbReference>
<sequence>MFKIGAFAKLSGVTVKTLRHYDELGLLKPAQVDEESGYRLYTAEQLLTIRRINGFKEQGLTLEMMRPLLTGSVALTQVERTLLEKRKDLEQQIQEAQRQLAGVDERLVRIEKAAEDTEEGKLSVRSVDPVLVASIRENLPRGRLCLLLDELKQYVRSQGEESDREMTIIWHRRADGNEEPSDFEVAIPVSKPIPDSHRVKVHQLPGVKEAASYVHRSDPYKDNYKASEVLQSWIADQGYRPLETIPVRDIYLTSDNDIYGQLRKAEAIVPVVRV</sequence>
<dbReference type="PANTHER" id="PTHR30204">
    <property type="entry name" value="REDOX-CYCLING DRUG-SENSING TRANSCRIPTIONAL ACTIVATOR SOXR"/>
    <property type="match status" value="1"/>
</dbReference>
<dbReference type="RefSeq" id="WP_378138631.1">
    <property type="nucleotide sequence ID" value="NZ_JBHSMI010000056.1"/>
</dbReference>
<organism evidence="4 5">
    <name type="scientific">Cohnella soli</name>
    <dbReference type="NCBI Taxonomy" id="425005"/>
    <lineage>
        <taxon>Bacteria</taxon>
        <taxon>Bacillati</taxon>
        <taxon>Bacillota</taxon>
        <taxon>Bacilli</taxon>
        <taxon>Bacillales</taxon>
        <taxon>Paenibacillaceae</taxon>
        <taxon>Cohnella</taxon>
    </lineage>
</organism>
<evidence type="ECO:0000259" key="3">
    <source>
        <dbReference type="PROSITE" id="PS50937"/>
    </source>
</evidence>
<evidence type="ECO:0000313" key="4">
    <source>
        <dbReference type="EMBL" id="MFC5406532.1"/>
    </source>
</evidence>
<dbReference type="SMART" id="SM00422">
    <property type="entry name" value="HTH_MERR"/>
    <property type="match status" value="1"/>
</dbReference>
<keyword evidence="5" id="KW-1185">Reference proteome</keyword>
<proteinExistence type="predicted"/>
<dbReference type="Gene3D" id="1.10.1660.10">
    <property type="match status" value="1"/>
</dbReference>
<dbReference type="Proteomes" id="UP001596113">
    <property type="component" value="Unassembled WGS sequence"/>
</dbReference>
<dbReference type="InterPro" id="IPR011256">
    <property type="entry name" value="Reg_factor_effector_dom_sf"/>
</dbReference>
<gene>
    <name evidence="4" type="ORF">ACFPOF_27690</name>
</gene>
<dbReference type="SUPFAM" id="SSF46955">
    <property type="entry name" value="Putative DNA-binding domain"/>
    <property type="match status" value="1"/>
</dbReference>
<dbReference type="EMBL" id="JBHSMI010000056">
    <property type="protein sequence ID" value="MFC5406532.1"/>
    <property type="molecule type" value="Genomic_DNA"/>
</dbReference>
<accession>A0ABW0I214</accession>
<name>A0ABW0I214_9BACL</name>
<dbReference type="PROSITE" id="PS50937">
    <property type="entry name" value="HTH_MERR_2"/>
    <property type="match status" value="1"/>
</dbReference>
<evidence type="ECO:0000313" key="5">
    <source>
        <dbReference type="Proteomes" id="UP001596113"/>
    </source>
</evidence>
<feature type="domain" description="HTH merR-type" evidence="3">
    <location>
        <begin position="1"/>
        <end position="71"/>
    </location>
</feature>
<protein>
    <submittedName>
        <fullName evidence="4">MerR family transcriptional regulator</fullName>
    </submittedName>
</protein>
<evidence type="ECO:0000256" key="1">
    <source>
        <dbReference type="ARBA" id="ARBA00023125"/>
    </source>
</evidence>
<dbReference type="Pfam" id="PF13411">
    <property type="entry name" value="MerR_1"/>
    <property type="match status" value="1"/>
</dbReference>
<comment type="caution">
    <text evidence="4">The sequence shown here is derived from an EMBL/GenBank/DDBJ whole genome shotgun (WGS) entry which is preliminary data.</text>
</comment>
<dbReference type="InterPro" id="IPR000551">
    <property type="entry name" value="MerR-type_HTH_dom"/>
</dbReference>
<dbReference type="PROSITE" id="PS00552">
    <property type="entry name" value="HTH_MERR_1"/>
    <property type="match status" value="1"/>
</dbReference>
<dbReference type="SUPFAM" id="SSF55136">
    <property type="entry name" value="Probable bacterial effector-binding domain"/>
    <property type="match status" value="1"/>
</dbReference>
<dbReference type="Gene3D" id="3.20.80.10">
    <property type="entry name" value="Regulatory factor, effector binding domain"/>
    <property type="match status" value="1"/>
</dbReference>
<keyword evidence="1" id="KW-0238">DNA-binding</keyword>